<sequence>MIFPLPVVIFTTLLPISLCATTTTVSTSQQGPVVSSDYTDSMAFRNAVLNGTNTYRRQHNATALKWNETLAEYAEKWSDRCFFNHSEGPYGENLASGYPNGTASIAAWGDERQSYSFSSGEFSKKTGHFTQLVWKATTSVGCSRTNCTAKGDGTAPGWYVICEYWPRGNVIGQFADNVQSRVKDPDPAESYRLIALEIQLLK</sequence>
<dbReference type="PROSITE" id="PS01009">
    <property type="entry name" value="CRISP_1"/>
    <property type="match status" value="1"/>
</dbReference>
<reference evidence="3" key="1">
    <citation type="journal article" date="2020" name="Stud. Mycol.">
        <title>101 Dothideomycetes genomes: a test case for predicting lifestyles and emergence of pathogens.</title>
        <authorList>
            <person name="Haridas S."/>
            <person name="Albert R."/>
            <person name="Binder M."/>
            <person name="Bloem J."/>
            <person name="Labutti K."/>
            <person name="Salamov A."/>
            <person name="Andreopoulos B."/>
            <person name="Baker S."/>
            <person name="Barry K."/>
            <person name="Bills G."/>
            <person name="Bluhm B."/>
            <person name="Cannon C."/>
            <person name="Castanera R."/>
            <person name="Culley D."/>
            <person name="Daum C."/>
            <person name="Ezra D."/>
            <person name="Gonzalez J."/>
            <person name="Henrissat B."/>
            <person name="Kuo A."/>
            <person name="Liang C."/>
            <person name="Lipzen A."/>
            <person name="Lutzoni F."/>
            <person name="Magnuson J."/>
            <person name="Mondo S."/>
            <person name="Nolan M."/>
            <person name="Ohm R."/>
            <person name="Pangilinan J."/>
            <person name="Park H.-J."/>
            <person name="Ramirez L."/>
            <person name="Alfaro M."/>
            <person name="Sun H."/>
            <person name="Tritt A."/>
            <person name="Yoshinaga Y."/>
            <person name="Zwiers L.-H."/>
            <person name="Turgeon B."/>
            <person name="Goodwin S."/>
            <person name="Spatafora J."/>
            <person name="Crous P."/>
            <person name="Grigoriev I."/>
        </authorList>
    </citation>
    <scope>NUCLEOTIDE SEQUENCE</scope>
    <source>
        <strain evidence="3">ATCC 74209</strain>
    </source>
</reference>
<dbReference type="AlphaFoldDB" id="A0A9P4JRJ1"/>
<dbReference type="InterPro" id="IPR001283">
    <property type="entry name" value="CRISP-related"/>
</dbReference>
<dbReference type="Proteomes" id="UP000799536">
    <property type="component" value="Unassembled WGS sequence"/>
</dbReference>
<comment type="caution">
    <text evidence="3">The sequence shown here is derived from an EMBL/GenBank/DDBJ whole genome shotgun (WGS) entry which is preliminary data.</text>
</comment>
<dbReference type="Gene3D" id="3.40.33.10">
    <property type="entry name" value="CAP"/>
    <property type="match status" value="1"/>
</dbReference>
<dbReference type="InterPro" id="IPR035940">
    <property type="entry name" value="CAP_sf"/>
</dbReference>
<accession>A0A9P4JRJ1</accession>
<dbReference type="InterPro" id="IPR018244">
    <property type="entry name" value="Allrgn_V5/Tpx1_CS"/>
</dbReference>
<keyword evidence="4" id="KW-1185">Reference proteome</keyword>
<protein>
    <submittedName>
        <fullName evidence="3">PR-1-like protein</fullName>
    </submittedName>
</protein>
<organism evidence="3 4">
    <name type="scientific">Delitschia confertaspora ATCC 74209</name>
    <dbReference type="NCBI Taxonomy" id="1513339"/>
    <lineage>
        <taxon>Eukaryota</taxon>
        <taxon>Fungi</taxon>
        <taxon>Dikarya</taxon>
        <taxon>Ascomycota</taxon>
        <taxon>Pezizomycotina</taxon>
        <taxon>Dothideomycetes</taxon>
        <taxon>Pleosporomycetidae</taxon>
        <taxon>Pleosporales</taxon>
        <taxon>Delitschiaceae</taxon>
        <taxon>Delitschia</taxon>
    </lineage>
</organism>
<dbReference type="Pfam" id="PF00188">
    <property type="entry name" value="CAP"/>
    <property type="match status" value="1"/>
</dbReference>
<feature type="signal peptide" evidence="1">
    <location>
        <begin position="1"/>
        <end position="19"/>
    </location>
</feature>
<dbReference type="OrthoDB" id="337038at2759"/>
<feature type="domain" description="SCP" evidence="2">
    <location>
        <begin position="43"/>
        <end position="172"/>
    </location>
</feature>
<evidence type="ECO:0000313" key="3">
    <source>
        <dbReference type="EMBL" id="KAF2201852.1"/>
    </source>
</evidence>
<name>A0A9P4JRJ1_9PLEO</name>
<proteinExistence type="predicted"/>
<dbReference type="PRINTS" id="PR00837">
    <property type="entry name" value="V5TPXLIKE"/>
</dbReference>
<dbReference type="SMART" id="SM00198">
    <property type="entry name" value="SCP"/>
    <property type="match status" value="1"/>
</dbReference>
<gene>
    <name evidence="3" type="ORF">GQ43DRAFT_448521</name>
</gene>
<dbReference type="SUPFAM" id="SSF55797">
    <property type="entry name" value="PR-1-like"/>
    <property type="match status" value="1"/>
</dbReference>
<dbReference type="GO" id="GO:0005576">
    <property type="term" value="C:extracellular region"/>
    <property type="evidence" value="ECO:0007669"/>
    <property type="project" value="InterPro"/>
</dbReference>
<dbReference type="PANTHER" id="PTHR10334">
    <property type="entry name" value="CYSTEINE-RICH SECRETORY PROTEIN-RELATED"/>
    <property type="match status" value="1"/>
</dbReference>
<dbReference type="EMBL" id="ML993959">
    <property type="protein sequence ID" value="KAF2201852.1"/>
    <property type="molecule type" value="Genomic_DNA"/>
</dbReference>
<dbReference type="InterPro" id="IPR014044">
    <property type="entry name" value="CAP_dom"/>
</dbReference>
<evidence type="ECO:0000256" key="1">
    <source>
        <dbReference type="SAM" id="SignalP"/>
    </source>
</evidence>
<evidence type="ECO:0000313" key="4">
    <source>
        <dbReference type="Proteomes" id="UP000799536"/>
    </source>
</evidence>
<feature type="chain" id="PRO_5040150221" evidence="1">
    <location>
        <begin position="20"/>
        <end position="202"/>
    </location>
</feature>
<evidence type="ECO:0000259" key="2">
    <source>
        <dbReference type="SMART" id="SM00198"/>
    </source>
</evidence>
<keyword evidence="1" id="KW-0732">Signal</keyword>